<dbReference type="EMBL" id="NBNE01002313">
    <property type="protein sequence ID" value="OWZ10837.1"/>
    <property type="molecule type" value="Genomic_DNA"/>
</dbReference>
<feature type="region of interest" description="Disordered" evidence="1">
    <location>
        <begin position="83"/>
        <end position="108"/>
    </location>
</feature>
<dbReference type="Proteomes" id="UP000198211">
    <property type="component" value="Unassembled WGS sequence"/>
</dbReference>
<protein>
    <submittedName>
        <fullName evidence="2">Uncharacterized protein</fullName>
    </submittedName>
</protein>
<comment type="caution">
    <text evidence="2">The sequence shown here is derived from an EMBL/GenBank/DDBJ whole genome shotgun (WGS) entry which is preliminary data.</text>
</comment>
<organism evidence="2 3">
    <name type="scientific">Phytophthora megakarya</name>
    <dbReference type="NCBI Taxonomy" id="4795"/>
    <lineage>
        <taxon>Eukaryota</taxon>
        <taxon>Sar</taxon>
        <taxon>Stramenopiles</taxon>
        <taxon>Oomycota</taxon>
        <taxon>Peronosporomycetes</taxon>
        <taxon>Peronosporales</taxon>
        <taxon>Peronosporaceae</taxon>
        <taxon>Phytophthora</taxon>
    </lineage>
</organism>
<feature type="compositionally biased region" description="Basic and acidic residues" evidence="1">
    <location>
        <begin position="92"/>
        <end position="102"/>
    </location>
</feature>
<evidence type="ECO:0000313" key="3">
    <source>
        <dbReference type="Proteomes" id="UP000198211"/>
    </source>
</evidence>
<accession>A0A225W1E5</accession>
<name>A0A225W1E5_9STRA</name>
<gene>
    <name evidence="2" type="ORF">PHMEG_00016242</name>
</gene>
<sequence length="145" mass="15544">MEKIRGSGSSNRKGLVKHDKLAVAVTALTTGQGANDTVQFLKSMGLQAQATSTQAVLGSWIPAEAGADIWKCKRKLRVGFGVTDIHYPQPPGKKERPDRDSGRANTTRNTLRGSLEAGIEIGTMGTTPSLMTTMTLIDTLKKMES</sequence>
<proteinExistence type="predicted"/>
<reference evidence="3" key="1">
    <citation type="submission" date="2017-03" db="EMBL/GenBank/DDBJ databases">
        <title>Phytopthora megakarya and P. palmivora, two closely related causual agents of cacao black pod achieved similar genome size and gene model numbers by different mechanisms.</title>
        <authorList>
            <person name="Ali S."/>
            <person name="Shao J."/>
            <person name="Larry D.J."/>
            <person name="Kronmiller B."/>
            <person name="Shen D."/>
            <person name="Strem M.D."/>
            <person name="Melnick R.L."/>
            <person name="Guiltinan M.J."/>
            <person name="Tyler B.M."/>
            <person name="Meinhardt L.W."/>
            <person name="Bailey B.A."/>
        </authorList>
    </citation>
    <scope>NUCLEOTIDE SEQUENCE [LARGE SCALE GENOMIC DNA]</scope>
    <source>
        <strain evidence="3">zdho120</strain>
    </source>
</reference>
<evidence type="ECO:0000256" key="1">
    <source>
        <dbReference type="SAM" id="MobiDB-lite"/>
    </source>
</evidence>
<evidence type="ECO:0000313" key="2">
    <source>
        <dbReference type="EMBL" id="OWZ10837.1"/>
    </source>
</evidence>
<keyword evidence="3" id="KW-1185">Reference proteome</keyword>
<dbReference type="AlphaFoldDB" id="A0A225W1E5"/>